<evidence type="ECO:0000256" key="2">
    <source>
        <dbReference type="ARBA" id="ARBA00022618"/>
    </source>
</evidence>
<evidence type="ECO:0008006" key="11">
    <source>
        <dbReference type="Google" id="ProtNLM"/>
    </source>
</evidence>
<keyword evidence="7" id="KW-0175">Coiled coil</keyword>
<dbReference type="PANTHER" id="PTHR37485">
    <property type="entry name" value="CELL DIVISION PROTEIN FTSB"/>
    <property type="match status" value="1"/>
</dbReference>
<dbReference type="EMBL" id="QNBC01000025">
    <property type="protein sequence ID" value="RKX67155.1"/>
    <property type="molecule type" value="Genomic_DNA"/>
</dbReference>
<reference evidence="9 10" key="1">
    <citation type="submission" date="2018-06" db="EMBL/GenBank/DDBJ databases">
        <title>Extensive metabolic versatility and redundancy in microbially diverse, dynamic hydrothermal sediments.</title>
        <authorList>
            <person name="Dombrowski N."/>
            <person name="Teske A."/>
            <person name="Baker B.J."/>
        </authorList>
    </citation>
    <scope>NUCLEOTIDE SEQUENCE [LARGE SCALE GENOMIC DNA]</scope>
    <source>
        <strain evidence="9">B35_G9</strain>
    </source>
</reference>
<dbReference type="AlphaFoldDB" id="A0A660SBP0"/>
<dbReference type="Pfam" id="PF04977">
    <property type="entry name" value="DivIC"/>
    <property type="match status" value="1"/>
</dbReference>
<dbReference type="Proteomes" id="UP000282321">
    <property type="component" value="Unassembled WGS sequence"/>
</dbReference>
<feature type="coiled-coil region" evidence="7">
    <location>
        <begin position="50"/>
        <end position="77"/>
    </location>
</feature>
<evidence type="ECO:0000256" key="8">
    <source>
        <dbReference type="SAM" id="Phobius"/>
    </source>
</evidence>
<evidence type="ECO:0000256" key="7">
    <source>
        <dbReference type="SAM" id="Coils"/>
    </source>
</evidence>
<evidence type="ECO:0000256" key="3">
    <source>
        <dbReference type="ARBA" id="ARBA00022692"/>
    </source>
</evidence>
<dbReference type="InterPro" id="IPR007060">
    <property type="entry name" value="FtsL/DivIC"/>
</dbReference>
<dbReference type="GO" id="GO:0030428">
    <property type="term" value="C:cell septum"/>
    <property type="evidence" value="ECO:0007669"/>
    <property type="project" value="TreeGrafter"/>
</dbReference>
<proteinExistence type="predicted"/>
<keyword evidence="3 8" id="KW-0812">Transmembrane</keyword>
<accession>A0A660SBP0</accession>
<evidence type="ECO:0000256" key="1">
    <source>
        <dbReference type="ARBA" id="ARBA00022475"/>
    </source>
</evidence>
<name>A0A660SBP0_UNCT6</name>
<comment type="caution">
    <text evidence="9">The sequence shown here is derived from an EMBL/GenBank/DDBJ whole genome shotgun (WGS) entry which is preliminary data.</text>
</comment>
<protein>
    <recommendedName>
        <fullName evidence="11">Septum formation initiator family protein</fullName>
    </recommendedName>
</protein>
<feature type="transmembrane region" description="Helical" evidence="8">
    <location>
        <begin position="20"/>
        <end position="41"/>
    </location>
</feature>
<keyword evidence="5 8" id="KW-0472">Membrane</keyword>
<evidence type="ECO:0000256" key="6">
    <source>
        <dbReference type="ARBA" id="ARBA00023306"/>
    </source>
</evidence>
<keyword evidence="1" id="KW-1003">Cell membrane</keyword>
<gene>
    <name evidence="9" type="ORF">DRP44_02820</name>
</gene>
<dbReference type="GO" id="GO:0043093">
    <property type="term" value="P:FtsZ-dependent cytokinesis"/>
    <property type="evidence" value="ECO:0007669"/>
    <property type="project" value="TreeGrafter"/>
</dbReference>
<evidence type="ECO:0000313" key="10">
    <source>
        <dbReference type="Proteomes" id="UP000282321"/>
    </source>
</evidence>
<keyword evidence="4 8" id="KW-1133">Transmembrane helix</keyword>
<organism evidence="9 10">
    <name type="scientific">candidate division TA06 bacterium</name>
    <dbReference type="NCBI Taxonomy" id="2250710"/>
    <lineage>
        <taxon>Bacteria</taxon>
        <taxon>Bacteria division TA06</taxon>
    </lineage>
</organism>
<evidence type="ECO:0000256" key="4">
    <source>
        <dbReference type="ARBA" id="ARBA00022989"/>
    </source>
</evidence>
<dbReference type="InterPro" id="IPR023081">
    <property type="entry name" value="Cell_div_FtsB"/>
</dbReference>
<sequence length="120" mass="14313">MQVLRNKYLHFDKEKSGRRIVNILLSVLIVVILFFILREVVGIISMEMKLNIIKKNIKSITLSIDSLERENERLKNDTFYIEKIAREQIGMVKKGEKVYIFINPKKKNLFQRIIRNIKNH</sequence>
<evidence type="ECO:0000313" key="9">
    <source>
        <dbReference type="EMBL" id="RKX67155.1"/>
    </source>
</evidence>
<keyword evidence="6" id="KW-0131">Cell cycle</keyword>
<dbReference type="PANTHER" id="PTHR37485:SF1">
    <property type="entry name" value="CELL DIVISION PROTEIN FTSB"/>
    <property type="match status" value="1"/>
</dbReference>
<keyword evidence="2" id="KW-0132">Cell division</keyword>
<evidence type="ECO:0000256" key="5">
    <source>
        <dbReference type="ARBA" id="ARBA00023136"/>
    </source>
</evidence>